<feature type="compositionally biased region" description="Polar residues" evidence="1">
    <location>
        <begin position="300"/>
        <end position="310"/>
    </location>
</feature>
<evidence type="ECO:0008006" key="3">
    <source>
        <dbReference type="Google" id="ProtNLM"/>
    </source>
</evidence>
<comment type="caution">
    <text evidence="2">The sequence shown here is derived from an EMBL/GenBank/DDBJ whole genome shotgun (WGS) entry which is preliminary data.</text>
</comment>
<dbReference type="EMBL" id="LAZR01000241">
    <property type="protein sequence ID" value="KKN79854.1"/>
    <property type="molecule type" value="Genomic_DNA"/>
</dbReference>
<dbReference type="SUPFAM" id="SSF52540">
    <property type="entry name" value="P-loop containing nucleoside triphosphate hydrolases"/>
    <property type="match status" value="1"/>
</dbReference>
<proteinExistence type="predicted"/>
<protein>
    <recommendedName>
        <fullName evidence="3">Sulfotransferase domain-containing protein</fullName>
    </recommendedName>
</protein>
<sequence>MTVAHTLGGAFWLTTFQGLGKQIMDILLHVGAHRTGTTSFQHYLADHSEEIAARGTCVWGPRQTRGGLFTGLFSASGGLGADPNLVNGRVSLLMGKARELGADQLLISDENMIGSARHSVRSARLFPAIGERMARFGSSFGGRVTQVVLAIRQTDQWWTSALAYTVGRGHPVPDADQFDLIAHDPRGWRDVITDLACALPEAKITVARYDDFAGHPDLLFSQLTGRAAPVVNNGYWLNRRPDVAALHAQMDPEAAKLPSDDLGHWQPFTQDQTAALRETYADDLFWLTAGADGLATLTKNSTATRASTSWPEGDRRKGHHHDSGQRKLAQSG</sequence>
<dbReference type="AlphaFoldDB" id="A0A0F9TKS5"/>
<reference evidence="2" key="1">
    <citation type="journal article" date="2015" name="Nature">
        <title>Complex archaea that bridge the gap between prokaryotes and eukaryotes.</title>
        <authorList>
            <person name="Spang A."/>
            <person name="Saw J.H."/>
            <person name="Jorgensen S.L."/>
            <person name="Zaremba-Niedzwiedzka K."/>
            <person name="Martijn J."/>
            <person name="Lind A.E."/>
            <person name="van Eijk R."/>
            <person name="Schleper C."/>
            <person name="Guy L."/>
            <person name="Ettema T.J."/>
        </authorList>
    </citation>
    <scope>NUCLEOTIDE SEQUENCE</scope>
</reference>
<evidence type="ECO:0000313" key="2">
    <source>
        <dbReference type="EMBL" id="KKN79854.1"/>
    </source>
</evidence>
<name>A0A0F9TKS5_9ZZZZ</name>
<dbReference type="InterPro" id="IPR027417">
    <property type="entry name" value="P-loop_NTPase"/>
</dbReference>
<organism evidence="2">
    <name type="scientific">marine sediment metagenome</name>
    <dbReference type="NCBI Taxonomy" id="412755"/>
    <lineage>
        <taxon>unclassified sequences</taxon>
        <taxon>metagenomes</taxon>
        <taxon>ecological metagenomes</taxon>
    </lineage>
</organism>
<evidence type="ECO:0000256" key="1">
    <source>
        <dbReference type="SAM" id="MobiDB-lite"/>
    </source>
</evidence>
<feature type="region of interest" description="Disordered" evidence="1">
    <location>
        <begin position="300"/>
        <end position="332"/>
    </location>
</feature>
<gene>
    <name evidence="2" type="ORF">LCGC14_0335750</name>
</gene>
<accession>A0A0F9TKS5</accession>